<evidence type="ECO:0000259" key="1">
    <source>
        <dbReference type="PROSITE" id="PS51186"/>
    </source>
</evidence>
<dbReference type="GO" id="GO:0016747">
    <property type="term" value="F:acyltransferase activity, transferring groups other than amino-acyl groups"/>
    <property type="evidence" value="ECO:0007669"/>
    <property type="project" value="InterPro"/>
</dbReference>
<evidence type="ECO:0000313" key="3">
    <source>
        <dbReference type="Proteomes" id="UP000215145"/>
    </source>
</evidence>
<name>A0A229P3I6_9BACL</name>
<comment type="caution">
    <text evidence="2">The sequence shown here is derived from an EMBL/GenBank/DDBJ whole genome shotgun (WGS) entry which is preliminary data.</text>
</comment>
<accession>A0A229P3I6</accession>
<dbReference type="Proteomes" id="UP000215145">
    <property type="component" value="Unassembled WGS sequence"/>
</dbReference>
<dbReference type="EMBL" id="NMUQ01000001">
    <property type="protein sequence ID" value="OXM16439.1"/>
    <property type="molecule type" value="Genomic_DNA"/>
</dbReference>
<reference evidence="2 3" key="1">
    <citation type="submission" date="2017-07" db="EMBL/GenBank/DDBJ databases">
        <title>Paenibacillus herberti R33 genome sequencing and assembly.</title>
        <authorList>
            <person name="Su W."/>
        </authorList>
    </citation>
    <scope>NUCLEOTIDE SEQUENCE [LARGE SCALE GENOMIC DNA]</scope>
    <source>
        <strain evidence="2 3">R33</strain>
    </source>
</reference>
<dbReference type="AlphaFoldDB" id="A0A229P3I6"/>
<dbReference type="OrthoDB" id="9811121at2"/>
<dbReference type="PROSITE" id="PS51186">
    <property type="entry name" value="GNAT"/>
    <property type="match status" value="1"/>
</dbReference>
<gene>
    <name evidence="2" type="ORF">CGZ75_07130</name>
</gene>
<sequence length="220" mass="24760">MEKTLFVLHDGKPVETRIRCYTLEDAEALIAVQRLSFPPPYPQELLWNRKQLAQHVSRFPEGALCAEIDGTIIGSMTGMRTRSTDANHLSWAEMTADGYINTHDPDGDTLYAVDICVVPEYRKTGIGKWLMQSMYETVVQLRIKRLLGGGRLPGYHLHASELSAEAYVDAVLRGELRDPVLTFLLRCGRTPAGVAANYLDDEESCGYAAMMEWRNPFLNH</sequence>
<dbReference type="Gene3D" id="3.40.630.30">
    <property type="match status" value="1"/>
</dbReference>
<organism evidence="2 3">
    <name type="scientific">Paenibacillus herberti</name>
    <dbReference type="NCBI Taxonomy" id="1619309"/>
    <lineage>
        <taxon>Bacteria</taxon>
        <taxon>Bacillati</taxon>
        <taxon>Bacillota</taxon>
        <taxon>Bacilli</taxon>
        <taxon>Bacillales</taxon>
        <taxon>Paenibacillaceae</taxon>
        <taxon>Paenibacillus</taxon>
    </lineage>
</organism>
<dbReference type="InterPro" id="IPR016181">
    <property type="entry name" value="Acyl_CoA_acyltransferase"/>
</dbReference>
<dbReference type="CDD" id="cd04301">
    <property type="entry name" value="NAT_SF"/>
    <property type="match status" value="1"/>
</dbReference>
<protein>
    <submittedName>
        <fullName evidence="2">GNAT family N-acetyltransferase</fullName>
    </submittedName>
</protein>
<dbReference type="Pfam" id="PF00583">
    <property type="entry name" value="Acetyltransf_1"/>
    <property type="match status" value="1"/>
</dbReference>
<dbReference type="InterPro" id="IPR000182">
    <property type="entry name" value="GNAT_dom"/>
</dbReference>
<proteinExistence type="predicted"/>
<dbReference type="SUPFAM" id="SSF55729">
    <property type="entry name" value="Acyl-CoA N-acyltransferases (Nat)"/>
    <property type="match status" value="1"/>
</dbReference>
<feature type="domain" description="N-acetyltransferase" evidence="1">
    <location>
        <begin position="16"/>
        <end position="216"/>
    </location>
</feature>
<keyword evidence="3" id="KW-1185">Reference proteome</keyword>
<evidence type="ECO:0000313" key="2">
    <source>
        <dbReference type="EMBL" id="OXM16439.1"/>
    </source>
</evidence>
<dbReference type="RefSeq" id="WP_089523524.1">
    <property type="nucleotide sequence ID" value="NZ_NMUQ01000001.1"/>
</dbReference>
<keyword evidence="2" id="KW-0808">Transferase</keyword>